<evidence type="ECO:0000313" key="2">
    <source>
        <dbReference type="EMBL" id="ABW67908.1"/>
    </source>
</evidence>
<evidence type="ECO:0000259" key="1">
    <source>
        <dbReference type="PROSITE" id="PS51379"/>
    </source>
</evidence>
<dbReference type="PANTHER" id="PTHR42895:SF1">
    <property type="entry name" value="IRON-SULFUR CLUSTER PROTEIN"/>
    <property type="match status" value="1"/>
</dbReference>
<dbReference type="PANTHER" id="PTHR42895">
    <property type="entry name" value="IRON-SULFUR CLUSTER-BINDING PROTEIN-RELATED"/>
    <property type="match status" value="1"/>
</dbReference>
<accession>A8ZTX5</accession>
<dbReference type="InterPro" id="IPR017896">
    <property type="entry name" value="4Fe4S_Fe-S-bd"/>
</dbReference>
<dbReference type="Pfam" id="PF12837">
    <property type="entry name" value="Fer4_6"/>
    <property type="match status" value="1"/>
</dbReference>
<evidence type="ECO:0000313" key="3">
    <source>
        <dbReference type="Proteomes" id="UP000008561"/>
    </source>
</evidence>
<dbReference type="InterPro" id="IPR052911">
    <property type="entry name" value="Corrinoid_activation_enz"/>
</dbReference>
<organism evidence="2 3">
    <name type="scientific">Desulfosudis oleivorans (strain DSM 6200 / JCM 39069 / Hxd3)</name>
    <name type="common">Desulfococcus oleovorans</name>
    <dbReference type="NCBI Taxonomy" id="96561"/>
    <lineage>
        <taxon>Bacteria</taxon>
        <taxon>Pseudomonadati</taxon>
        <taxon>Thermodesulfobacteriota</taxon>
        <taxon>Desulfobacteria</taxon>
        <taxon>Desulfobacterales</taxon>
        <taxon>Desulfosudaceae</taxon>
        <taxon>Desulfosudis</taxon>
    </lineage>
</organism>
<protein>
    <submittedName>
        <fullName evidence="2">4Fe-4S ferredoxin iron-sulfur binding domain protein</fullName>
    </submittedName>
</protein>
<dbReference type="Gene3D" id="3.30.70.20">
    <property type="match status" value="1"/>
</dbReference>
<dbReference type="PROSITE" id="PS51379">
    <property type="entry name" value="4FE4S_FER_2"/>
    <property type="match status" value="2"/>
</dbReference>
<feature type="domain" description="4Fe-4S ferredoxin-type" evidence="1">
    <location>
        <begin position="6"/>
        <end position="35"/>
    </location>
</feature>
<reference evidence="2 3" key="1">
    <citation type="submission" date="2007-10" db="EMBL/GenBank/DDBJ databases">
        <title>Complete sequence of Desulfococcus oleovorans Hxd3.</title>
        <authorList>
            <consortium name="US DOE Joint Genome Institute"/>
            <person name="Copeland A."/>
            <person name="Lucas S."/>
            <person name="Lapidus A."/>
            <person name="Barry K."/>
            <person name="Glavina del Rio T."/>
            <person name="Dalin E."/>
            <person name="Tice H."/>
            <person name="Pitluck S."/>
            <person name="Kiss H."/>
            <person name="Brettin T."/>
            <person name="Bruce D."/>
            <person name="Detter J.C."/>
            <person name="Han C."/>
            <person name="Schmutz J."/>
            <person name="Larimer F."/>
            <person name="Land M."/>
            <person name="Hauser L."/>
            <person name="Kyrpides N."/>
            <person name="Kim E."/>
            <person name="Wawrik B."/>
            <person name="Richardson P."/>
        </authorList>
    </citation>
    <scope>NUCLEOTIDE SEQUENCE [LARGE SCALE GENOMIC DNA]</scope>
    <source>
        <strain evidence="3">DSM 6200 / JCM 39069 / Hxd3</strain>
    </source>
</reference>
<dbReference type="eggNOG" id="COG1145">
    <property type="taxonomic scope" value="Bacteria"/>
</dbReference>
<dbReference type="KEGG" id="dol:Dole_2104"/>
<keyword evidence="3" id="KW-1185">Reference proteome</keyword>
<name>A8ZTX5_DESOH</name>
<dbReference type="AlphaFoldDB" id="A8ZTX5"/>
<dbReference type="RefSeq" id="WP_012175520.1">
    <property type="nucleotide sequence ID" value="NC_009943.1"/>
</dbReference>
<dbReference type="Proteomes" id="UP000008561">
    <property type="component" value="Chromosome"/>
</dbReference>
<dbReference type="EMBL" id="CP000859">
    <property type="protein sequence ID" value="ABW67908.1"/>
    <property type="molecule type" value="Genomic_DNA"/>
</dbReference>
<feature type="domain" description="4Fe-4S ferredoxin-type" evidence="1">
    <location>
        <begin position="36"/>
        <end position="65"/>
    </location>
</feature>
<dbReference type="HOGENOM" id="CLU_074768_0_0_7"/>
<dbReference type="SUPFAM" id="SSF54862">
    <property type="entry name" value="4Fe-4S ferredoxins"/>
    <property type="match status" value="1"/>
</dbReference>
<sequence>MKVTRKIIEIDEEKCTGCGQCVLACAEGAIAIINGKAKVVSDNLCDGLGACIGDCPEDALHIVEREADEFDEAAVEKHLETLQAEEKKAPATLTCGCPSSHVQTFMEATPCQAANQPRATAPTPASALGHWPVQISLVPPTAPFLKGADLLVAADCVPVAFPRLHTEFLPGRAIMIGCPKFDDKKAYVEKFAQVFATAGIKSVTCVMMEVPCCSGLPMILKEAMQTAGVKVPMEVITVSARGEILERRKM</sequence>
<dbReference type="OrthoDB" id="9795268at2"/>
<gene>
    <name evidence="2" type="ordered locus">Dole_2104</name>
</gene>
<proteinExistence type="predicted"/>
<dbReference type="STRING" id="96561.Dole_2104"/>